<organism evidence="1 2">
    <name type="scientific">Hyalomma asiaticum</name>
    <name type="common">Tick</name>
    <dbReference type="NCBI Taxonomy" id="266040"/>
    <lineage>
        <taxon>Eukaryota</taxon>
        <taxon>Metazoa</taxon>
        <taxon>Ecdysozoa</taxon>
        <taxon>Arthropoda</taxon>
        <taxon>Chelicerata</taxon>
        <taxon>Arachnida</taxon>
        <taxon>Acari</taxon>
        <taxon>Parasitiformes</taxon>
        <taxon>Ixodida</taxon>
        <taxon>Ixodoidea</taxon>
        <taxon>Ixodidae</taxon>
        <taxon>Hyalomminae</taxon>
        <taxon>Hyalomma</taxon>
    </lineage>
</organism>
<comment type="caution">
    <text evidence="1">The sequence shown here is derived from an EMBL/GenBank/DDBJ whole genome shotgun (WGS) entry which is preliminary data.</text>
</comment>
<keyword evidence="2" id="KW-1185">Reference proteome</keyword>
<dbReference type="Proteomes" id="UP000821845">
    <property type="component" value="Chromosome 7"/>
</dbReference>
<evidence type="ECO:0000313" key="2">
    <source>
        <dbReference type="Proteomes" id="UP000821845"/>
    </source>
</evidence>
<dbReference type="EMBL" id="CM023487">
    <property type="protein sequence ID" value="KAH6926284.1"/>
    <property type="molecule type" value="Genomic_DNA"/>
</dbReference>
<accession>A0ACB7RXT8</accession>
<protein>
    <submittedName>
        <fullName evidence="1">Uncharacterized protein</fullName>
    </submittedName>
</protein>
<gene>
    <name evidence="1" type="ORF">HPB50_016394</name>
</gene>
<reference evidence="1" key="1">
    <citation type="submission" date="2020-05" db="EMBL/GenBank/DDBJ databases">
        <title>Large-scale comparative analyses of tick genomes elucidate their genetic diversity and vector capacities.</title>
        <authorList>
            <person name="Jia N."/>
            <person name="Wang J."/>
            <person name="Shi W."/>
            <person name="Du L."/>
            <person name="Sun Y."/>
            <person name="Zhan W."/>
            <person name="Jiang J."/>
            <person name="Wang Q."/>
            <person name="Zhang B."/>
            <person name="Ji P."/>
            <person name="Sakyi L.B."/>
            <person name="Cui X."/>
            <person name="Yuan T."/>
            <person name="Jiang B."/>
            <person name="Yang W."/>
            <person name="Lam T.T.-Y."/>
            <person name="Chang Q."/>
            <person name="Ding S."/>
            <person name="Wang X."/>
            <person name="Zhu J."/>
            <person name="Ruan X."/>
            <person name="Zhao L."/>
            <person name="Wei J."/>
            <person name="Que T."/>
            <person name="Du C."/>
            <person name="Cheng J."/>
            <person name="Dai P."/>
            <person name="Han X."/>
            <person name="Huang E."/>
            <person name="Gao Y."/>
            <person name="Liu J."/>
            <person name="Shao H."/>
            <person name="Ye R."/>
            <person name="Li L."/>
            <person name="Wei W."/>
            <person name="Wang X."/>
            <person name="Wang C."/>
            <person name="Yang T."/>
            <person name="Huo Q."/>
            <person name="Li W."/>
            <person name="Guo W."/>
            <person name="Chen H."/>
            <person name="Zhou L."/>
            <person name="Ni X."/>
            <person name="Tian J."/>
            <person name="Zhou Y."/>
            <person name="Sheng Y."/>
            <person name="Liu T."/>
            <person name="Pan Y."/>
            <person name="Xia L."/>
            <person name="Li J."/>
            <person name="Zhao F."/>
            <person name="Cao W."/>
        </authorList>
    </citation>
    <scope>NUCLEOTIDE SEQUENCE</scope>
    <source>
        <strain evidence="1">Hyas-2018</strain>
    </source>
</reference>
<proteinExistence type="predicted"/>
<sequence>MSPAHCSRLLVRWVLKWCYGSVVLCYCDHNYDGVFAGLREPHHGCNSGYRSCKAKFSLFRAPKEPERLQKWARNMKRSNKTLDDACVVCERHIEPSFIERTFNMVVQGNVEEFPRDVSLLAKEVVASAFPDALKYLSKPLPQ</sequence>
<name>A0ACB7RXT8_HYAAI</name>
<evidence type="ECO:0000313" key="1">
    <source>
        <dbReference type="EMBL" id="KAH6926284.1"/>
    </source>
</evidence>